<dbReference type="SUPFAM" id="SSF56935">
    <property type="entry name" value="Porins"/>
    <property type="match status" value="1"/>
</dbReference>
<organism evidence="1">
    <name type="scientific">marine metagenome</name>
    <dbReference type="NCBI Taxonomy" id="408172"/>
    <lineage>
        <taxon>unclassified sequences</taxon>
        <taxon>metagenomes</taxon>
        <taxon>ecological metagenomes</taxon>
    </lineage>
</organism>
<sequence length="260" mass="29608">TFLLMKSEVAVHARVSDKVQVTLSSNLGNPFDAFGRIEIISDRLWMRIGQFQLPFALHQDDHNILVRNGYNLGSNKRDLGLEVIGNYKNLFFNSAVFNGNRNTLADRNQHKGFLTTIGGKFTFIRVGISHLFDKLEERGEAVSAAFLIANIIKFSVEIECDFKVKNGSGSLVSTGYYVGAKYRLTPRLSVSGRYESFDPNGGVKGDLEQRITTFARYRFVKNASFEIYYWGNIENKNRNDDNNWQLNGEDQVILMSSFWF</sequence>
<dbReference type="EMBL" id="UINC01059587">
    <property type="protein sequence ID" value="SVB83169.1"/>
    <property type="molecule type" value="Genomic_DNA"/>
</dbReference>
<proteinExistence type="predicted"/>
<evidence type="ECO:0008006" key="2">
    <source>
        <dbReference type="Google" id="ProtNLM"/>
    </source>
</evidence>
<name>A0A382H7M1_9ZZZZ</name>
<accession>A0A382H7M1</accession>
<dbReference type="Gene3D" id="2.40.160.10">
    <property type="entry name" value="Porin"/>
    <property type="match status" value="1"/>
</dbReference>
<dbReference type="InterPro" id="IPR023614">
    <property type="entry name" value="Porin_dom_sf"/>
</dbReference>
<gene>
    <name evidence="1" type="ORF">METZ01_LOCUS236023</name>
</gene>
<evidence type="ECO:0000313" key="1">
    <source>
        <dbReference type="EMBL" id="SVB83169.1"/>
    </source>
</evidence>
<protein>
    <recommendedName>
        <fullName evidence="2">Porin domain-containing protein</fullName>
    </recommendedName>
</protein>
<dbReference type="AlphaFoldDB" id="A0A382H7M1"/>
<reference evidence="1" key="1">
    <citation type="submission" date="2018-05" db="EMBL/GenBank/DDBJ databases">
        <authorList>
            <person name="Lanie J.A."/>
            <person name="Ng W.-L."/>
            <person name="Kazmierczak K.M."/>
            <person name="Andrzejewski T.M."/>
            <person name="Davidsen T.M."/>
            <person name="Wayne K.J."/>
            <person name="Tettelin H."/>
            <person name="Glass J.I."/>
            <person name="Rusch D."/>
            <person name="Podicherti R."/>
            <person name="Tsui H.-C.T."/>
            <person name="Winkler M.E."/>
        </authorList>
    </citation>
    <scope>NUCLEOTIDE SEQUENCE</scope>
</reference>
<feature type="non-terminal residue" evidence="1">
    <location>
        <position position="1"/>
    </location>
</feature>